<organism evidence="2 3">
    <name type="scientific">Acorus gramineus</name>
    <name type="common">Dwarf sweet flag</name>
    <dbReference type="NCBI Taxonomy" id="55184"/>
    <lineage>
        <taxon>Eukaryota</taxon>
        <taxon>Viridiplantae</taxon>
        <taxon>Streptophyta</taxon>
        <taxon>Embryophyta</taxon>
        <taxon>Tracheophyta</taxon>
        <taxon>Spermatophyta</taxon>
        <taxon>Magnoliopsida</taxon>
        <taxon>Liliopsida</taxon>
        <taxon>Acoraceae</taxon>
        <taxon>Acorus</taxon>
    </lineage>
</organism>
<dbReference type="Proteomes" id="UP001179952">
    <property type="component" value="Unassembled WGS sequence"/>
</dbReference>
<feature type="compositionally biased region" description="Basic and acidic residues" evidence="1">
    <location>
        <begin position="28"/>
        <end position="37"/>
    </location>
</feature>
<accession>A0AAV9BEV8</accession>
<comment type="caution">
    <text evidence="2">The sequence shown here is derived from an EMBL/GenBank/DDBJ whole genome shotgun (WGS) entry which is preliminary data.</text>
</comment>
<keyword evidence="3" id="KW-1185">Reference proteome</keyword>
<protein>
    <submittedName>
        <fullName evidence="2">Uncharacterized protein</fullName>
    </submittedName>
</protein>
<evidence type="ECO:0000313" key="3">
    <source>
        <dbReference type="Proteomes" id="UP001179952"/>
    </source>
</evidence>
<dbReference type="AlphaFoldDB" id="A0AAV9BEV8"/>
<feature type="region of interest" description="Disordered" evidence="1">
    <location>
        <begin position="1"/>
        <end position="54"/>
    </location>
</feature>
<proteinExistence type="predicted"/>
<reference evidence="2" key="2">
    <citation type="submission" date="2023-06" db="EMBL/GenBank/DDBJ databases">
        <authorList>
            <person name="Ma L."/>
            <person name="Liu K.-W."/>
            <person name="Li Z."/>
            <person name="Hsiao Y.-Y."/>
            <person name="Qi Y."/>
            <person name="Fu T."/>
            <person name="Tang G."/>
            <person name="Zhang D."/>
            <person name="Sun W.-H."/>
            <person name="Liu D.-K."/>
            <person name="Li Y."/>
            <person name="Chen G.-Z."/>
            <person name="Liu X.-D."/>
            <person name="Liao X.-Y."/>
            <person name="Jiang Y.-T."/>
            <person name="Yu X."/>
            <person name="Hao Y."/>
            <person name="Huang J."/>
            <person name="Zhao X.-W."/>
            <person name="Ke S."/>
            <person name="Chen Y.-Y."/>
            <person name="Wu W.-L."/>
            <person name="Hsu J.-L."/>
            <person name="Lin Y.-F."/>
            <person name="Huang M.-D."/>
            <person name="Li C.-Y."/>
            <person name="Huang L."/>
            <person name="Wang Z.-W."/>
            <person name="Zhao X."/>
            <person name="Zhong W.-Y."/>
            <person name="Peng D.-H."/>
            <person name="Ahmad S."/>
            <person name="Lan S."/>
            <person name="Zhang J.-S."/>
            <person name="Tsai W.-C."/>
            <person name="Van De Peer Y."/>
            <person name="Liu Z.-J."/>
        </authorList>
    </citation>
    <scope>NUCLEOTIDE SEQUENCE</scope>
    <source>
        <strain evidence="2">SCP</strain>
        <tissue evidence="2">Leaves</tissue>
    </source>
</reference>
<name>A0AAV9BEV8_ACOGR</name>
<sequence length="54" mass="6059">MLGNEQKEGVSKRVPHADDADATVCSRHTQEKRKSSLVEDPIIQFAKRQKPQAV</sequence>
<reference evidence="2" key="1">
    <citation type="journal article" date="2023" name="Nat. Commun.">
        <title>Diploid and tetraploid genomes of Acorus and the evolution of monocots.</title>
        <authorList>
            <person name="Ma L."/>
            <person name="Liu K.W."/>
            <person name="Li Z."/>
            <person name="Hsiao Y.Y."/>
            <person name="Qi Y."/>
            <person name="Fu T."/>
            <person name="Tang G.D."/>
            <person name="Zhang D."/>
            <person name="Sun W.H."/>
            <person name="Liu D.K."/>
            <person name="Li Y."/>
            <person name="Chen G.Z."/>
            <person name="Liu X.D."/>
            <person name="Liao X.Y."/>
            <person name="Jiang Y.T."/>
            <person name="Yu X."/>
            <person name="Hao Y."/>
            <person name="Huang J."/>
            <person name="Zhao X.W."/>
            <person name="Ke S."/>
            <person name="Chen Y.Y."/>
            <person name="Wu W.L."/>
            <person name="Hsu J.L."/>
            <person name="Lin Y.F."/>
            <person name="Huang M.D."/>
            <person name="Li C.Y."/>
            <person name="Huang L."/>
            <person name="Wang Z.W."/>
            <person name="Zhao X."/>
            <person name="Zhong W.Y."/>
            <person name="Peng D.H."/>
            <person name="Ahmad S."/>
            <person name="Lan S."/>
            <person name="Zhang J.S."/>
            <person name="Tsai W.C."/>
            <person name="Van de Peer Y."/>
            <person name="Liu Z.J."/>
        </authorList>
    </citation>
    <scope>NUCLEOTIDE SEQUENCE</scope>
    <source>
        <strain evidence="2">SCP</strain>
    </source>
</reference>
<gene>
    <name evidence="2" type="ORF">QJS04_geneDACA005690</name>
</gene>
<dbReference type="EMBL" id="JAUJYN010000003">
    <property type="protein sequence ID" value="KAK1274892.1"/>
    <property type="molecule type" value="Genomic_DNA"/>
</dbReference>
<feature type="compositionally biased region" description="Basic and acidic residues" evidence="1">
    <location>
        <begin position="1"/>
        <end position="19"/>
    </location>
</feature>
<evidence type="ECO:0000313" key="2">
    <source>
        <dbReference type="EMBL" id="KAK1274892.1"/>
    </source>
</evidence>
<evidence type="ECO:0000256" key="1">
    <source>
        <dbReference type="SAM" id="MobiDB-lite"/>
    </source>
</evidence>